<comment type="caution">
    <text evidence="1">The sequence shown here is derived from an EMBL/GenBank/DDBJ whole genome shotgun (WGS) entry which is preliminary data.</text>
</comment>
<dbReference type="STRING" id="1513271.XM47_01600"/>
<dbReference type="OrthoDB" id="5705783at2"/>
<sequence length="175" mass="19894">MNTLSAKLPIIIDIEASGFGKGSYPIEVGFVLANGQRKCQLIKPDSSWTHWDLEAEKVHKIRRLLLQERGDTPHQVALWLNQELAGSTVYSDAWGHDSSWIAKLFDIAELNPSFKVDSIVTLLTGEHDLDLWQQSMDRVITEFKGQRHRASVDAAIIQRCYELTKLRAKNIRRVA</sequence>
<dbReference type="EMBL" id="LAZL01000002">
    <property type="protein sequence ID" value="KMT67010.1"/>
    <property type="molecule type" value="Genomic_DNA"/>
</dbReference>
<dbReference type="AlphaFoldDB" id="A0A0J8GW71"/>
<keyword evidence="2" id="KW-1185">Reference proteome</keyword>
<dbReference type="Gene3D" id="3.30.420.10">
    <property type="entry name" value="Ribonuclease H-like superfamily/Ribonuclease H"/>
    <property type="match status" value="1"/>
</dbReference>
<name>A0A0J8GW71_9ALTE</name>
<dbReference type="PATRIC" id="fig|1513271.3.peg.339"/>
<gene>
    <name evidence="1" type="ORF">XM47_01600</name>
</gene>
<dbReference type="InterPro" id="IPR036397">
    <property type="entry name" value="RNaseH_sf"/>
</dbReference>
<protein>
    <submittedName>
        <fullName evidence="1">Uncharacterized protein</fullName>
    </submittedName>
</protein>
<dbReference type="InterPro" id="IPR012337">
    <property type="entry name" value="RNaseH-like_sf"/>
</dbReference>
<evidence type="ECO:0000313" key="1">
    <source>
        <dbReference type="EMBL" id="KMT67010.1"/>
    </source>
</evidence>
<reference evidence="1 2" key="1">
    <citation type="submission" date="2015-04" db="EMBL/GenBank/DDBJ databases">
        <title>Draft Genome Sequence of the Novel Agar-Digesting Marine Bacterium Q1.</title>
        <authorList>
            <person name="Li Y."/>
            <person name="Li D."/>
            <person name="Chen G."/>
            <person name="Du Z."/>
        </authorList>
    </citation>
    <scope>NUCLEOTIDE SEQUENCE [LARGE SCALE GENOMIC DNA]</scope>
    <source>
        <strain evidence="1 2">Q1</strain>
    </source>
</reference>
<dbReference type="GO" id="GO:0003676">
    <property type="term" value="F:nucleic acid binding"/>
    <property type="evidence" value="ECO:0007669"/>
    <property type="project" value="InterPro"/>
</dbReference>
<accession>A0A0J8GW71</accession>
<organism evidence="1 2">
    <name type="scientific">Catenovulum maritimum</name>
    <dbReference type="NCBI Taxonomy" id="1513271"/>
    <lineage>
        <taxon>Bacteria</taxon>
        <taxon>Pseudomonadati</taxon>
        <taxon>Pseudomonadota</taxon>
        <taxon>Gammaproteobacteria</taxon>
        <taxon>Alteromonadales</taxon>
        <taxon>Alteromonadaceae</taxon>
        <taxon>Catenovulum</taxon>
    </lineage>
</organism>
<proteinExistence type="predicted"/>
<evidence type="ECO:0000313" key="2">
    <source>
        <dbReference type="Proteomes" id="UP000037600"/>
    </source>
</evidence>
<dbReference type="Proteomes" id="UP000037600">
    <property type="component" value="Unassembled WGS sequence"/>
</dbReference>
<dbReference type="SUPFAM" id="SSF53098">
    <property type="entry name" value="Ribonuclease H-like"/>
    <property type="match status" value="1"/>
</dbReference>